<dbReference type="SUPFAM" id="SSF54791">
    <property type="entry name" value="Eukaryotic type KH-domain (KH-domain type I)"/>
    <property type="match status" value="2"/>
</dbReference>
<dbReference type="Proteomes" id="UP001244011">
    <property type="component" value="Unassembled WGS sequence"/>
</dbReference>
<feature type="compositionally biased region" description="Low complexity" evidence="2">
    <location>
        <begin position="360"/>
        <end position="370"/>
    </location>
</feature>
<dbReference type="GO" id="GO:0003723">
    <property type="term" value="F:RNA binding"/>
    <property type="evidence" value="ECO:0007669"/>
    <property type="project" value="UniProtKB-UniRule"/>
</dbReference>
<dbReference type="Gene3D" id="3.30.1370.10">
    <property type="entry name" value="K Homology domain, type 1"/>
    <property type="match status" value="2"/>
</dbReference>
<feature type="domain" description="K Homology" evidence="3">
    <location>
        <begin position="228"/>
        <end position="315"/>
    </location>
</feature>
<dbReference type="AlphaFoldDB" id="A0AAJ0CA54"/>
<dbReference type="RefSeq" id="XP_060289183.1">
    <property type="nucleotide sequence ID" value="XM_060429511.1"/>
</dbReference>
<name>A0AAJ0CA54_9PEZI</name>
<evidence type="ECO:0000256" key="2">
    <source>
        <dbReference type="SAM" id="MobiDB-lite"/>
    </source>
</evidence>
<dbReference type="SMART" id="SM00322">
    <property type="entry name" value="KH"/>
    <property type="match status" value="2"/>
</dbReference>
<dbReference type="CDD" id="cd22386">
    <property type="entry name" value="KH-I_KHDC4_rpt2"/>
    <property type="match status" value="1"/>
</dbReference>
<reference evidence="4" key="1">
    <citation type="submission" date="2023-06" db="EMBL/GenBank/DDBJ databases">
        <title>Genome-scale phylogeny and comparative genomics of the fungal order Sordariales.</title>
        <authorList>
            <consortium name="Lawrence Berkeley National Laboratory"/>
            <person name="Hensen N."/>
            <person name="Bonometti L."/>
            <person name="Westerberg I."/>
            <person name="Brannstrom I.O."/>
            <person name="Guillou S."/>
            <person name="Cros-Aarteil S."/>
            <person name="Calhoun S."/>
            <person name="Haridas S."/>
            <person name="Kuo A."/>
            <person name="Mondo S."/>
            <person name="Pangilinan J."/>
            <person name="Riley R."/>
            <person name="Labutti K."/>
            <person name="Andreopoulos B."/>
            <person name="Lipzen A."/>
            <person name="Chen C."/>
            <person name="Yanf M."/>
            <person name="Daum C."/>
            <person name="Ng V."/>
            <person name="Clum A."/>
            <person name="Steindorff A."/>
            <person name="Ohm R."/>
            <person name="Martin F."/>
            <person name="Silar P."/>
            <person name="Natvig D."/>
            <person name="Lalanne C."/>
            <person name="Gautier V."/>
            <person name="Ament-Velasquez S.L."/>
            <person name="Kruys A."/>
            <person name="Hutchinson M.I."/>
            <person name="Powell A.J."/>
            <person name="Barry K."/>
            <person name="Miller A.N."/>
            <person name="Grigoriev I.V."/>
            <person name="Debuchy R."/>
            <person name="Gladieux P."/>
            <person name="Thoren M.H."/>
            <person name="Johannesson H."/>
        </authorList>
    </citation>
    <scope>NUCLEOTIDE SEQUENCE</scope>
    <source>
        <strain evidence="4">8032-3</strain>
    </source>
</reference>
<feature type="compositionally biased region" description="Gly residues" evidence="2">
    <location>
        <begin position="346"/>
        <end position="359"/>
    </location>
</feature>
<feature type="region of interest" description="Disordered" evidence="2">
    <location>
        <begin position="87"/>
        <end position="107"/>
    </location>
</feature>
<dbReference type="InterPro" id="IPR056149">
    <property type="entry name" value="PRP5/DDX46/KHDC4_KH"/>
</dbReference>
<evidence type="ECO:0000313" key="5">
    <source>
        <dbReference type="Proteomes" id="UP001244011"/>
    </source>
</evidence>
<dbReference type="PANTHER" id="PTHR15744">
    <property type="entry name" value="BLOM7"/>
    <property type="match status" value="1"/>
</dbReference>
<feature type="region of interest" description="Disordered" evidence="2">
    <location>
        <begin position="325"/>
        <end position="389"/>
    </location>
</feature>
<protein>
    <submittedName>
        <fullName evidence="4">Kh domain-containing protein</fullName>
    </submittedName>
</protein>
<comment type="caution">
    <text evidence="4">The sequence shown here is derived from an EMBL/GenBank/DDBJ whole genome shotgun (WGS) entry which is preliminary data.</text>
</comment>
<dbReference type="GO" id="GO:0005634">
    <property type="term" value="C:nucleus"/>
    <property type="evidence" value="ECO:0007669"/>
    <property type="project" value="InterPro"/>
</dbReference>
<dbReference type="InterPro" id="IPR047889">
    <property type="entry name" value="KHDC4_KH-I_second"/>
</dbReference>
<dbReference type="InterPro" id="IPR031121">
    <property type="entry name" value="RIK/BLOM7"/>
</dbReference>
<organism evidence="4 5">
    <name type="scientific">Phialemonium atrogriseum</name>
    <dbReference type="NCBI Taxonomy" id="1093897"/>
    <lineage>
        <taxon>Eukaryota</taxon>
        <taxon>Fungi</taxon>
        <taxon>Dikarya</taxon>
        <taxon>Ascomycota</taxon>
        <taxon>Pezizomycotina</taxon>
        <taxon>Sordariomycetes</taxon>
        <taxon>Sordariomycetidae</taxon>
        <taxon>Cephalothecales</taxon>
        <taxon>Cephalothecaceae</taxon>
        <taxon>Phialemonium</taxon>
    </lineage>
</organism>
<dbReference type="FunFam" id="3.30.1370.10:FF:000051">
    <property type="entry name" value="Putative kh domain-containing protein"/>
    <property type="match status" value="1"/>
</dbReference>
<feature type="compositionally biased region" description="Pro residues" evidence="2">
    <location>
        <begin position="439"/>
        <end position="476"/>
    </location>
</feature>
<dbReference type="InterPro" id="IPR047890">
    <property type="entry name" value="KHDC4_KH-I_first"/>
</dbReference>
<feature type="compositionally biased region" description="Basic and acidic residues" evidence="2">
    <location>
        <begin position="1"/>
        <end position="46"/>
    </location>
</feature>
<dbReference type="CDD" id="cd22385">
    <property type="entry name" value="KH-I_KHDC4_rpt1"/>
    <property type="match status" value="1"/>
</dbReference>
<dbReference type="InterPro" id="IPR036612">
    <property type="entry name" value="KH_dom_type_1_sf"/>
</dbReference>
<evidence type="ECO:0000256" key="1">
    <source>
        <dbReference type="PROSITE-ProRule" id="PRU00117"/>
    </source>
</evidence>
<dbReference type="EMBL" id="MU838997">
    <property type="protein sequence ID" value="KAK1772970.1"/>
    <property type="molecule type" value="Genomic_DNA"/>
</dbReference>
<sequence length="492" mass="53134">MEDSERRSVKRSRFDQTEPEPKRASRFDRRSRSPPRRQETARERSPLSKARNSSTPDSKSPLDPAAAAAAAAARINAQLQARKGIQHVDVPPVKSSSPTTQSGDVNHASANINGEMYISDGDYIKDIEVNDLRNRYLVTKGSTQKMIKDETGADITTRGAYYPDKTMATPANPPLYLHITSTSKEGLERAVAKIEELMKQELPQLVDERRFRRRDQEQVERDEFGRRKWPEEKIPIDLEPIPGFNLRAQVVGHGGAYVKHIQQETGCRVQIKGRGSGYVELSTGQESEEEMFLHVAGPDAQMVQKGKELCEDLLANVKEQYEEFKARPPRNFGGSGGYGDRSHNPGGYGERSHGSGGYQGYNRNNGYSNSPAPVAEVATASPPAASGNTPGAADYAAQYAQYYGTSDPYAAYGGYAAYMQMYQQWVAAAQAGQQGAAAPHPPGTAASPPPPPPSEAAPPPPPPSGSAPPPPPPSASPPGMGGYSSVPPPPGL</sequence>
<evidence type="ECO:0000313" key="4">
    <source>
        <dbReference type="EMBL" id="KAK1772970.1"/>
    </source>
</evidence>
<dbReference type="PROSITE" id="PS50084">
    <property type="entry name" value="KH_TYPE_1"/>
    <property type="match status" value="1"/>
</dbReference>
<feature type="compositionally biased region" description="Polar residues" evidence="2">
    <location>
        <begin position="94"/>
        <end position="107"/>
    </location>
</feature>
<keyword evidence="5" id="KW-1185">Reference proteome</keyword>
<dbReference type="Pfam" id="PF23469">
    <property type="entry name" value="KH_12"/>
    <property type="match status" value="1"/>
</dbReference>
<feature type="domain" description="K Homology" evidence="3">
    <location>
        <begin position="121"/>
        <end position="199"/>
    </location>
</feature>
<dbReference type="InterPro" id="IPR055256">
    <property type="entry name" value="KH_1_KHDC4/BBP-like"/>
</dbReference>
<dbReference type="GeneID" id="85312698"/>
<proteinExistence type="predicted"/>
<dbReference type="FunFam" id="3.30.1370.10:FF:000037">
    <property type="entry name" value="KH domain protein"/>
    <property type="match status" value="1"/>
</dbReference>
<dbReference type="InterPro" id="IPR004087">
    <property type="entry name" value="KH_dom"/>
</dbReference>
<keyword evidence="1" id="KW-0694">RNA-binding</keyword>
<gene>
    <name evidence="4" type="ORF">QBC33DRAFT_554410</name>
</gene>
<dbReference type="Pfam" id="PF22675">
    <property type="entry name" value="KH-I_KHDC4-BBP"/>
    <property type="match status" value="1"/>
</dbReference>
<feature type="region of interest" description="Disordered" evidence="2">
    <location>
        <begin position="433"/>
        <end position="492"/>
    </location>
</feature>
<dbReference type="PANTHER" id="PTHR15744:SF0">
    <property type="entry name" value="KH HOMOLOGY DOMAIN-CONTAINING PROTEIN 4"/>
    <property type="match status" value="1"/>
</dbReference>
<evidence type="ECO:0000259" key="3">
    <source>
        <dbReference type="SMART" id="SM00322"/>
    </source>
</evidence>
<feature type="region of interest" description="Disordered" evidence="2">
    <location>
        <begin position="1"/>
        <end position="69"/>
    </location>
</feature>
<accession>A0AAJ0CA54</accession>